<dbReference type="InterPro" id="IPR036163">
    <property type="entry name" value="HMA_dom_sf"/>
</dbReference>
<evidence type="ECO:0000256" key="2">
    <source>
        <dbReference type="ARBA" id="ARBA00022723"/>
    </source>
</evidence>
<gene>
    <name evidence="4" type="ORF">Q4T40_00160</name>
</gene>
<sequence length="136" mass="14045">MDWGNLGYIVVFGAMAFMMFRGGGCCGGGHRGGHNDGRNGSHSGHGGCCGGGSVPEHQPRQTGNMAENATTTRFGVTGMTCQHCAGTIEKALLATAGVNGARVSLADKTAEVTFDPAVVTVEDLKRTVREAGYQPQ</sequence>
<comment type="caution">
    <text evidence="4">The sequence shown here is derived from an EMBL/GenBank/DDBJ whole genome shotgun (WGS) entry which is preliminary data.</text>
</comment>
<dbReference type="PROSITE" id="PS50846">
    <property type="entry name" value="HMA_2"/>
    <property type="match status" value="1"/>
</dbReference>
<dbReference type="Gene3D" id="3.30.70.100">
    <property type="match status" value="1"/>
</dbReference>
<dbReference type="SUPFAM" id="SSF55008">
    <property type="entry name" value="HMA, heavy metal-associated domain"/>
    <property type="match status" value="1"/>
</dbReference>
<dbReference type="EMBL" id="JAUOZS010000001">
    <property type="protein sequence ID" value="MDT8899658.1"/>
    <property type="molecule type" value="Genomic_DNA"/>
</dbReference>
<organism evidence="4 5">
    <name type="scientific">Anaeroselena agilis</name>
    <dbReference type="NCBI Taxonomy" id="3063788"/>
    <lineage>
        <taxon>Bacteria</taxon>
        <taxon>Bacillati</taxon>
        <taxon>Bacillota</taxon>
        <taxon>Negativicutes</taxon>
        <taxon>Acetonemataceae</taxon>
        <taxon>Anaeroselena</taxon>
    </lineage>
</organism>
<evidence type="ECO:0000313" key="4">
    <source>
        <dbReference type="EMBL" id="MDT8899658.1"/>
    </source>
</evidence>
<dbReference type="PANTHER" id="PTHR46594">
    <property type="entry name" value="P-TYPE CATION-TRANSPORTING ATPASE"/>
    <property type="match status" value="1"/>
</dbReference>
<accession>A0ABU3NTW9</accession>
<dbReference type="PROSITE" id="PS01047">
    <property type="entry name" value="HMA_1"/>
    <property type="match status" value="1"/>
</dbReference>
<dbReference type="RefSeq" id="WP_413778227.1">
    <property type="nucleotide sequence ID" value="NZ_JAUOZS010000001.1"/>
</dbReference>
<dbReference type="PRINTS" id="PR00946">
    <property type="entry name" value="HGSCAVENGER"/>
</dbReference>
<dbReference type="Proteomes" id="UP001254848">
    <property type="component" value="Unassembled WGS sequence"/>
</dbReference>
<dbReference type="InterPro" id="IPR006121">
    <property type="entry name" value="HMA_dom"/>
</dbReference>
<evidence type="ECO:0000313" key="5">
    <source>
        <dbReference type="Proteomes" id="UP001254848"/>
    </source>
</evidence>
<evidence type="ECO:0000259" key="3">
    <source>
        <dbReference type="PROSITE" id="PS50846"/>
    </source>
</evidence>
<dbReference type="Pfam" id="PF00403">
    <property type="entry name" value="HMA"/>
    <property type="match status" value="1"/>
</dbReference>
<reference evidence="4 5" key="1">
    <citation type="submission" date="2023-07" db="EMBL/GenBank/DDBJ databases">
        <title>The novel representative of Negativicutes class, Anaeroselena agilis gen. nov. sp. nov.</title>
        <authorList>
            <person name="Prokofeva M.I."/>
            <person name="Elcheninov A.G."/>
            <person name="Klyukina A."/>
            <person name="Kublanov I.V."/>
            <person name="Frolov E.N."/>
            <person name="Podosokorskaya O.A."/>
        </authorList>
    </citation>
    <scope>NUCLEOTIDE SEQUENCE [LARGE SCALE GENOMIC DNA]</scope>
    <source>
        <strain evidence="4 5">4137-cl</strain>
    </source>
</reference>
<keyword evidence="2" id="KW-0479">Metal-binding</keyword>
<dbReference type="PANTHER" id="PTHR46594:SF4">
    <property type="entry name" value="P-TYPE CATION-TRANSPORTING ATPASE"/>
    <property type="match status" value="1"/>
</dbReference>
<keyword evidence="5" id="KW-1185">Reference proteome</keyword>
<evidence type="ECO:0000256" key="1">
    <source>
        <dbReference type="ARBA" id="ARBA00015313"/>
    </source>
</evidence>
<name>A0ABU3NTW9_9FIRM</name>
<proteinExistence type="predicted"/>
<dbReference type="InterPro" id="IPR017969">
    <property type="entry name" value="Heavy-metal-associated_CS"/>
</dbReference>
<feature type="domain" description="HMA" evidence="3">
    <location>
        <begin position="70"/>
        <end position="136"/>
    </location>
</feature>
<dbReference type="CDD" id="cd00371">
    <property type="entry name" value="HMA"/>
    <property type="match status" value="1"/>
</dbReference>
<dbReference type="InterPro" id="IPR001802">
    <property type="entry name" value="MerP/CopZ"/>
</dbReference>
<protein>
    <recommendedName>
        <fullName evidence="1">Copper chaperone CopZ</fullName>
    </recommendedName>
</protein>